<name>A0ABS9Z4K6_9HYPH</name>
<organism evidence="2 3">
    <name type="scientific">Candidatus Rhodoblastus alkanivorans</name>
    <dbReference type="NCBI Taxonomy" id="2954117"/>
    <lineage>
        <taxon>Bacteria</taxon>
        <taxon>Pseudomonadati</taxon>
        <taxon>Pseudomonadota</taxon>
        <taxon>Alphaproteobacteria</taxon>
        <taxon>Hyphomicrobiales</taxon>
        <taxon>Rhodoblastaceae</taxon>
        <taxon>Rhodoblastus</taxon>
    </lineage>
</organism>
<dbReference type="Gene3D" id="2.40.50.140">
    <property type="entry name" value="Nucleic acid-binding proteins"/>
    <property type="match status" value="1"/>
</dbReference>
<dbReference type="InterPro" id="IPR002059">
    <property type="entry name" value="CSP_DNA-bd"/>
</dbReference>
<dbReference type="EMBL" id="JAIVFP010000001">
    <property type="protein sequence ID" value="MCI4682564.1"/>
    <property type="molecule type" value="Genomic_DNA"/>
</dbReference>
<feature type="domain" description="CSD" evidence="1">
    <location>
        <begin position="3"/>
        <end position="21"/>
    </location>
</feature>
<dbReference type="SUPFAM" id="SSF50249">
    <property type="entry name" value="Nucleic acid-binding proteins"/>
    <property type="match status" value="1"/>
</dbReference>
<keyword evidence="3" id="KW-1185">Reference proteome</keyword>
<accession>A0ABS9Z4K6</accession>
<evidence type="ECO:0000313" key="3">
    <source>
        <dbReference type="Proteomes" id="UP001139104"/>
    </source>
</evidence>
<evidence type="ECO:0000259" key="1">
    <source>
        <dbReference type="Pfam" id="PF00313"/>
    </source>
</evidence>
<gene>
    <name evidence="2" type="ORF">K2U94_07280</name>
</gene>
<dbReference type="Proteomes" id="UP001139104">
    <property type="component" value="Unassembled WGS sequence"/>
</dbReference>
<dbReference type="CDD" id="cd04458">
    <property type="entry name" value="CSP_CDS"/>
    <property type="match status" value="1"/>
</dbReference>
<comment type="caution">
    <text evidence="2">The sequence shown here is derived from an EMBL/GenBank/DDBJ whole genome shotgun (WGS) entry which is preliminary data.</text>
</comment>
<proteinExistence type="predicted"/>
<sequence length="62" mass="6629">MNSGTVKWYNASKGYGFIAPDGPGCTGERRESCRLARNPQVFQSGPTGSACHALPMRLLADV</sequence>
<dbReference type="InterPro" id="IPR012340">
    <property type="entry name" value="NA-bd_OB-fold"/>
</dbReference>
<protein>
    <submittedName>
        <fullName evidence="2">Cold shock domain-containing protein</fullName>
    </submittedName>
</protein>
<dbReference type="Pfam" id="PF00313">
    <property type="entry name" value="CSD"/>
    <property type="match status" value="1"/>
</dbReference>
<reference evidence="2" key="1">
    <citation type="journal article" date="2022" name="ISME J.">
        <title>Identification of active gaseous-alkane degraders at natural gas seeps.</title>
        <authorList>
            <person name="Farhan Ul Haque M."/>
            <person name="Hernandez M."/>
            <person name="Crombie A.T."/>
            <person name="Murrell J.C."/>
        </authorList>
    </citation>
    <scope>NUCLEOTIDE SEQUENCE</scope>
    <source>
        <strain evidence="2">PC2</strain>
    </source>
</reference>
<evidence type="ECO:0000313" key="2">
    <source>
        <dbReference type="EMBL" id="MCI4682564.1"/>
    </source>
</evidence>